<organism evidence="3 4">
    <name type="scientific">Humibacillus xanthopallidus</name>
    <dbReference type="NCBI Taxonomy" id="412689"/>
    <lineage>
        <taxon>Bacteria</taxon>
        <taxon>Bacillati</taxon>
        <taxon>Actinomycetota</taxon>
        <taxon>Actinomycetes</taxon>
        <taxon>Micrococcales</taxon>
        <taxon>Intrasporangiaceae</taxon>
        <taxon>Humibacillus</taxon>
    </lineage>
</organism>
<dbReference type="EMBL" id="VFQF01000001">
    <property type="protein sequence ID" value="TQN48356.1"/>
    <property type="molecule type" value="Genomic_DNA"/>
</dbReference>
<gene>
    <name evidence="3" type="ORF">FHX52_1487</name>
</gene>
<sequence>MSAIAHHAPTIERGERRAHLVLLPTGRDAVQAARAARSGRTARAAGLTNPPLRLTRLGRLVVTLIVATAVALLGVGLAGQLATASSAPRPVTVVSGDTLSQIAARELPGLPISDAVIEIQLANGLSTSQIHAGQTLLVPTP</sequence>
<dbReference type="Pfam" id="PF01476">
    <property type="entry name" value="LysM"/>
    <property type="match status" value="1"/>
</dbReference>
<protein>
    <submittedName>
        <fullName evidence="3">LysM domain-containing protein</fullName>
    </submittedName>
</protein>
<keyword evidence="1" id="KW-0472">Membrane</keyword>
<dbReference type="Proteomes" id="UP000320085">
    <property type="component" value="Unassembled WGS sequence"/>
</dbReference>
<dbReference type="Gene3D" id="3.10.350.10">
    <property type="entry name" value="LysM domain"/>
    <property type="match status" value="1"/>
</dbReference>
<evidence type="ECO:0000256" key="1">
    <source>
        <dbReference type="SAM" id="Phobius"/>
    </source>
</evidence>
<dbReference type="OrthoDB" id="4869632at2"/>
<comment type="caution">
    <text evidence="3">The sequence shown here is derived from an EMBL/GenBank/DDBJ whole genome shotgun (WGS) entry which is preliminary data.</text>
</comment>
<keyword evidence="1" id="KW-0812">Transmembrane</keyword>
<keyword evidence="1" id="KW-1133">Transmembrane helix</keyword>
<name>A0A543PWB1_9MICO</name>
<feature type="domain" description="LysM" evidence="2">
    <location>
        <begin position="89"/>
        <end position="138"/>
    </location>
</feature>
<dbReference type="RefSeq" id="WP_141821245.1">
    <property type="nucleotide sequence ID" value="NZ_BAAAQC010000007.1"/>
</dbReference>
<dbReference type="InterPro" id="IPR018392">
    <property type="entry name" value="LysM"/>
</dbReference>
<feature type="transmembrane region" description="Helical" evidence="1">
    <location>
        <begin position="60"/>
        <end position="82"/>
    </location>
</feature>
<accession>A0A543PWB1</accession>
<dbReference type="SMART" id="SM00257">
    <property type="entry name" value="LysM"/>
    <property type="match status" value="1"/>
</dbReference>
<evidence type="ECO:0000259" key="2">
    <source>
        <dbReference type="PROSITE" id="PS51782"/>
    </source>
</evidence>
<evidence type="ECO:0000313" key="4">
    <source>
        <dbReference type="Proteomes" id="UP000320085"/>
    </source>
</evidence>
<reference evidence="3 4" key="1">
    <citation type="submission" date="2019-06" db="EMBL/GenBank/DDBJ databases">
        <title>Sequencing the genomes of 1000 actinobacteria strains.</title>
        <authorList>
            <person name="Klenk H.-P."/>
        </authorList>
    </citation>
    <scope>NUCLEOTIDE SEQUENCE [LARGE SCALE GENOMIC DNA]</scope>
    <source>
        <strain evidence="3 4">DSM 21776</strain>
    </source>
</reference>
<dbReference type="CDD" id="cd00118">
    <property type="entry name" value="LysM"/>
    <property type="match status" value="1"/>
</dbReference>
<dbReference type="InterPro" id="IPR036779">
    <property type="entry name" value="LysM_dom_sf"/>
</dbReference>
<evidence type="ECO:0000313" key="3">
    <source>
        <dbReference type="EMBL" id="TQN48356.1"/>
    </source>
</evidence>
<dbReference type="AlphaFoldDB" id="A0A543PWB1"/>
<dbReference type="PROSITE" id="PS51782">
    <property type="entry name" value="LYSM"/>
    <property type="match status" value="1"/>
</dbReference>
<proteinExistence type="predicted"/>